<feature type="transmembrane region" description="Helical" evidence="10">
    <location>
        <begin position="491"/>
        <end position="509"/>
    </location>
</feature>
<dbReference type="Pfam" id="PF02949">
    <property type="entry name" value="7tm_6"/>
    <property type="match status" value="2"/>
</dbReference>
<dbReference type="AlphaFoldDB" id="A0A6P3V7G1"/>
<evidence type="ECO:0000256" key="8">
    <source>
        <dbReference type="ARBA" id="ARBA00023170"/>
    </source>
</evidence>
<dbReference type="PANTHER" id="PTHR21137:SF35">
    <property type="entry name" value="ODORANT RECEPTOR 19A-RELATED"/>
    <property type="match status" value="1"/>
</dbReference>
<proteinExistence type="predicted"/>
<keyword evidence="5" id="KW-0552">Olfaction</keyword>
<dbReference type="OrthoDB" id="7539170at2759"/>
<dbReference type="InterPro" id="IPR004117">
    <property type="entry name" value="7tm6_olfct_rcpt"/>
</dbReference>
<evidence type="ECO:0000256" key="3">
    <source>
        <dbReference type="ARBA" id="ARBA00022606"/>
    </source>
</evidence>
<feature type="transmembrane region" description="Helical" evidence="10">
    <location>
        <begin position="52"/>
        <end position="77"/>
    </location>
</feature>
<evidence type="ECO:0000256" key="5">
    <source>
        <dbReference type="ARBA" id="ARBA00022725"/>
    </source>
</evidence>
<evidence type="ECO:0000256" key="10">
    <source>
        <dbReference type="SAM" id="Phobius"/>
    </source>
</evidence>
<feature type="transmembrane region" description="Helical" evidence="10">
    <location>
        <begin position="689"/>
        <end position="707"/>
    </location>
</feature>
<dbReference type="Proteomes" id="UP000515180">
    <property type="component" value="Unplaced"/>
</dbReference>
<comment type="subcellular location">
    <subcellularLocation>
        <location evidence="1">Cell membrane</location>
        <topology evidence="1">Multi-pass membrane protein</topology>
    </subcellularLocation>
</comment>
<keyword evidence="8" id="KW-0675">Receptor</keyword>
<organism evidence="11 12">
    <name type="scientific">Bombus impatiens</name>
    <name type="common">Bumblebee</name>
    <dbReference type="NCBI Taxonomy" id="132113"/>
    <lineage>
        <taxon>Eukaryota</taxon>
        <taxon>Metazoa</taxon>
        <taxon>Ecdysozoa</taxon>
        <taxon>Arthropoda</taxon>
        <taxon>Hexapoda</taxon>
        <taxon>Insecta</taxon>
        <taxon>Pterygota</taxon>
        <taxon>Neoptera</taxon>
        <taxon>Endopterygota</taxon>
        <taxon>Hymenoptera</taxon>
        <taxon>Apocrita</taxon>
        <taxon>Aculeata</taxon>
        <taxon>Apoidea</taxon>
        <taxon>Anthophila</taxon>
        <taxon>Apidae</taxon>
        <taxon>Bombus</taxon>
        <taxon>Pyrobombus</taxon>
    </lineage>
</organism>
<feature type="transmembrane region" description="Helical" evidence="10">
    <location>
        <begin position="456"/>
        <end position="479"/>
    </location>
</feature>
<feature type="transmembrane region" description="Helical" evidence="10">
    <location>
        <begin position="89"/>
        <end position="108"/>
    </location>
</feature>
<keyword evidence="11" id="KW-1185">Reference proteome</keyword>
<feature type="transmembrane region" description="Helical" evidence="10">
    <location>
        <begin position="146"/>
        <end position="165"/>
    </location>
</feature>
<protein>
    <submittedName>
        <fullName evidence="12">Uncharacterized protein LOC100740640</fullName>
    </submittedName>
</protein>
<keyword evidence="6 10" id="KW-1133">Transmembrane helix</keyword>
<evidence type="ECO:0000256" key="6">
    <source>
        <dbReference type="ARBA" id="ARBA00022989"/>
    </source>
</evidence>
<feature type="transmembrane region" description="Helical" evidence="10">
    <location>
        <begin position="213"/>
        <end position="235"/>
    </location>
</feature>
<gene>
    <name evidence="12" type="primary">LOC100740640</name>
</gene>
<dbReference type="PANTHER" id="PTHR21137">
    <property type="entry name" value="ODORANT RECEPTOR"/>
    <property type="match status" value="1"/>
</dbReference>
<dbReference type="KEGG" id="bim:100740640"/>
<evidence type="ECO:0000256" key="1">
    <source>
        <dbReference type="ARBA" id="ARBA00004651"/>
    </source>
</evidence>
<name>A0A6P3V7G1_BOMIM</name>
<feature type="transmembrane region" description="Helical" evidence="10">
    <location>
        <begin position="547"/>
        <end position="566"/>
    </location>
</feature>
<keyword evidence="7 10" id="KW-0472">Membrane</keyword>
<reference evidence="12" key="1">
    <citation type="submission" date="2025-08" db="UniProtKB">
        <authorList>
            <consortium name="RefSeq"/>
        </authorList>
    </citation>
    <scope>IDENTIFICATION</scope>
</reference>
<feature type="transmembrane region" description="Helical" evidence="10">
    <location>
        <begin position="318"/>
        <end position="337"/>
    </location>
</feature>
<dbReference type="GO" id="GO:0004984">
    <property type="term" value="F:olfactory receptor activity"/>
    <property type="evidence" value="ECO:0007669"/>
    <property type="project" value="InterPro"/>
</dbReference>
<evidence type="ECO:0000256" key="9">
    <source>
        <dbReference type="ARBA" id="ARBA00023224"/>
    </source>
</evidence>
<keyword evidence="4 10" id="KW-0812">Transmembrane</keyword>
<feature type="transmembrane region" description="Helical" evidence="10">
    <location>
        <begin position="288"/>
        <end position="306"/>
    </location>
</feature>
<dbReference type="GO" id="GO:0005886">
    <property type="term" value="C:plasma membrane"/>
    <property type="evidence" value="ECO:0007669"/>
    <property type="project" value="UniProtKB-SubCell"/>
</dbReference>
<feature type="transmembrane region" description="Helical" evidence="10">
    <location>
        <begin position="719"/>
        <end position="738"/>
    </location>
</feature>
<feature type="transmembrane region" description="Helical" evidence="10">
    <location>
        <begin position="604"/>
        <end position="632"/>
    </location>
</feature>
<dbReference type="GO" id="GO:0007165">
    <property type="term" value="P:signal transduction"/>
    <property type="evidence" value="ECO:0007669"/>
    <property type="project" value="UniProtKB-KW"/>
</dbReference>
<keyword evidence="3" id="KW-0716">Sensory transduction</keyword>
<evidence type="ECO:0000256" key="4">
    <source>
        <dbReference type="ARBA" id="ARBA00022692"/>
    </source>
</evidence>
<dbReference type="GO" id="GO:0005549">
    <property type="term" value="F:odorant binding"/>
    <property type="evidence" value="ECO:0007669"/>
    <property type="project" value="InterPro"/>
</dbReference>
<evidence type="ECO:0000256" key="2">
    <source>
        <dbReference type="ARBA" id="ARBA00022475"/>
    </source>
</evidence>
<evidence type="ECO:0000313" key="11">
    <source>
        <dbReference type="Proteomes" id="UP000515180"/>
    </source>
</evidence>
<sequence>MMQKSVTNGSSYLTTDHDCKRNVDLSIRYSRWILKPIGVWPASPNILMAEKYFYRFINTICYSLICFLLVPCSLYLILEVKDVYNRIKLFGPLSFCVMAFLKYHLLILHEDDIRECIKRIEWDWKNITYSEDREIMITNANFGRRLVIICAFFMYSGFAFYYIAIPISVGKIPAADVNVTFIPLVFPFSRFIMDTRYSPINEIVFSLQLVSGYLMHSITSAACSLAAIFAVHACGQMQVLTSWLKHLIDGRSDMYNNVDSRIANVVSQHVRILNFLALTEKTLQQVSFVEFIGCMLNICLLGYYVIVEWSSSHLTSAITFFILLISLTFNIFIFCYIGEVVAEQCKKIAETSYMVDWYRISGTRKLCFVLIMAMANSSIKLTAGNMVELCLTTFSDYEKYEKNSRVSTMNKEKPVVTEHDYKRNVDLSIQWNRWLLIPIGTWPNLRKSLLGKYLSSLINVICFGLIGFMLVSCTLYLVIEVEEAYHKIKMIGPLSFFLMTFMKYCLLILQENHINEGCERIEWDWKNIEHHEDRNIMAQNANYGRRLVAICTFFLFSGFAFFYIVVPASVGQVVTEDGNLSFVPLPFPASRLIADVRYSPSNEIIFSIQTLTGVVMHIVTSAACSIAAVFAVHACGQMQVLMNWLEHLIGGRSDMSNIVDERIASIVTQHNRILRFLALTENALQQISFVEFLGCMMNMCLLGYYFIVEWNSNDIMQSISYMILMISFSFNIFIFCYIGELVAEQCKKVGEMTYMIDWYRLTGKKKLGCILIIAMSNSTIKFTAGNMIELSISTFSDVVKTAMAFLNMLRALT</sequence>
<accession>A0A6P3V7G1</accession>
<dbReference type="RefSeq" id="XP_012250009.2">
    <property type="nucleotide sequence ID" value="XM_012394586.3"/>
</dbReference>
<dbReference type="GeneID" id="100740640"/>
<keyword evidence="2" id="KW-1003">Cell membrane</keyword>
<evidence type="ECO:0000313" key="12">
    <source>
        <dbReference type="RefSeq" id="XP_012250009.2"/>
    </source>
</evidence>
<keyword evidence="9" id="KW-0807">Transducer</keyword>
<evidence type="ECO:0000256" key="7">
    <source>
        <dbReference type="ARBA" id="ARBA00023136"/>
    </source>
</evidence>